<dbReference type="Proteomes" id="UP001329915">
    <property type="component" value="Chromosome"/>
</dbReference>
<dbReference type="AlphaFoldDB" id="A0AAU0UM66"/>
<dbReference type="Gene3D" id="3.10.350.10">
    <property type="entry name" value="LysM domain"/>
    <property type="match status" value="1"/>
</dbReference>
<organism evidence="2 3">
    <name type="scientific">Metallumcola ferriviriculae</name>
    <dbReference type="NCBI Taxonomy" id="3039180"/>
    <lineage>
        <taxon>Bacteria</taxon>
        <taxon>Bacillati</taxon>
        <taxon>Bacillota</taxon>
        <taxon>Clostridia</taxon>
        <taxon>Neomoorellales</taxon>
        <taxon>Desulfitibacteraceae</taxon>
        <taxon>Metallumcola</taxon>
    </lineage>
</organism>
<dbReference type="RefSeq" id="WP_366924509.1">
    <property type="nucleotide sequence ID" value="NZ_CP121694.1"/>
</dbReference>
<feature type="domain" description="LysM" evidence="1">
    <location>
        <begin position="28"/>
        <end position="73"/>
    </location>
</feature>
<dbReference type="PANTHER" id="PTHR33734:SF22">
    <property type="entry name" value="MEMBRANE-BOUND LYTIC MUREIN TRANSGLYCOSYLASE D"/>
    <property type="match status" value="1"/>
</dbReference>
<dbReference type="InterPro" id="IPR018392">
    <property type="entry name" value="LysM"/>
</dbReference>
<gene>
    <name evidence="2" type="ORF">MFMK1_001488</name>
</gene>
<dbReference type="Pfam" id="PF01476">
    <property type="entry name" value="LysM"/>
    <property type="match status" value="1"/>
</dbReference>
<accession>A0AAU0UM66</accession>
<evidence type="ECO:0000259" key="1">
    <source>
        <dbReference type="PROSITE" id="PS51782"/>
    </source>
</evidence>
<dbReference type="CDD" id="cd00118">
    <property type="entry name" value="LysM"/>
    <property type="match status" value="1"/>
</dbReference>
<keyword evidence="3" id="KW-1185">Reference proteome</keyword>
<sequence>MSKKRYTHAMVPMQGDIIPSPPESCEGQLYTVRAGDTLFLIARRFGVTLQQIRAANPQIVNPNIIFIGQVICIPTVTPEPSEQLRVLSLRFLTETGQQLPMVDNAVQLIDRVIVRATFTRPVSRAFFFLEPTGTETCEAASLIGIDCPSAVTGVAEILWQVPRGTLGRVFVVACIDSVCAKSDEILVIRNE</sequence>
<evidence type="ECO:0000313" key="2">
    <source>
        <dbReference type="EMBL" id="WRO21678.1"/>
    </source>
</evidence>
<proteinExistence type="predicted"/>
<name>A0AAU0UM66_9FIRM</name>
<reference evidence="2 3" key="1">
    <citation type="submission" date="2023-04" db="EMBL/GenBank/DDBJ databases">
        <authorList>
            <person name="Hsu D."/>
        </authorList>
    </citation>
    <scope>NUCLEOTIDE SEQUENCE [LARGE SCALE GENOMIC DNA]</scope>
    <source>
        <strain evidence="2 3">MK1</strain>
    </source>
</reference>
<dbReference type="SUPFAM" id="SSF54106">
    <property type="entry name" value="LysM domain"/>
    <property type="match status" value="1"/>
</dbReference>
<dbReference type="EMBL" id="CP121694">
    <property type="protein sequence ID" value="WRO21678.1"/>
    <property type="molecule type" value="Genomic_DNA"/>
</dbReference>
<dbReference type="PANTHER" id="PTHR33734">
    <property type="entry name" value="LYSM DOMAIN-CONTAINING GPI-ANCHORED PROTEIN 2"/>
    <property type="match status" value="1"/>
</dbReference>
<protein>
    <submittedName>
        <fullName evidence="2">LysM peptidoglycan-binding domain-containing protein</fullName>
    </submittedName>
</protein>
<dbReference type="PROSITE" id="PS51782">
    <property type="entry name" value="LYSM"/>
    <property type="match status" value="1"/>
</dbReference>
<dbReference type="KEGG" id="dbc:MFMK1_001488"/>
<dbReference type="InterPro" id="IPR036779">
    <property type="entry name" value="LysM_dom_sf"/>
</dbReference>
<evidence type="ECO:0000313" key="3">
    <source>
        <dbReference type="Proteomes" id="UP001329915"/>
    </source>
</evidence>
<dbReference type="SMART" id="SM00257">
    <property type="entry name" value="LysM"/>
    <property type="match status" value="1"/>
</dbReference>